<keyword evidence="1" id="KW-0677">Repeat</keyword>
<dbReference type="AlphaFoldDB" id="A0A1I0RS86"/>
<dbReference type="EMBL" id="FOIZ01000002">
    <property type="protein sequence ID" value="SEW44176.1"/>
    <property type="molecule type" value="Genomic_DNA"/>
</dbReference>
<dbReference type="PANTHER" id="PTHR32305">
    <property type="match status" value="1"/>
</dbReference>
<evidence type="ECO:0000259" key="3">
    <source>
        <dbReference type="Pfam" id="PF25023"/>
    </source>
</evidence>
<keyword evidence="5" id="KW-1185">Reference proteome</keyword>
<dbReference type="Pfam" id="PF25023">
    <property type="entry name" value="TEN_YD-shell"/>
    <property type="match status" value="1"/>
</dbReference>
<organism evidence="4 5">
    <name type="scientific">Cognatiyoonia koreensis</name>
    <dbReference type="NCBI Taxonomy" id="364200"/>
    <lineage>
        <taxon>Bacteria</taxon>
        <taxon>Pseudomonadati</taxon>
        <taxon>Pseudomonadota</taxon>
        <taxon>Alphaproteobacteria</taxon>
        <taxon>Rhodobacterales</taxon>
        <taxon>Paracoccaceae</taxon>
        <taxon>Cognatiyoonia</taxon>
    </lineage>
</organism>
<protein>
    <submittedName>
        <fullName evidence="4">RHS repeat-associated core domain-containing protein</fullName>
    </submittedName>
</protein>
<sequence>MNTARLNPVGLPDGKQKQFYSEFQISGTLPLDLTRVFNQNIDVPSPLGPFSLTDIDITITDGEDTGTYEVMTLDGIPVVFDRPPPQLFSRTYNGGYRHLSLEPLSRGGLKLNDKKLSYTFKRYKGRIWRIIQIEDLNDNTITLERNAKGHLERLIHPDGLRLQFHNRDDGLRTGFDIIGLDDSVIEGIRYGYDGQGRLIAVQNPFGEDWTYAYDAEGNRTHADNGANTKTKHRYDDQNRVIEVDTGGSYKHGRISYHPNGKQVTVQHGLDGKNFEKLWFDDLGRHVMTSDAAGRFSYRQFNAEHDLIAEIDPNGHKKTFEYDAHGNLQSMKDEEGRETFMVWDDVGNLISVVDHSGAAWDYEYDENGNLEQSRDPLGHVTNFRATQAGLQTQMMRHDGLIEFRTYDDHNRLTSLIDFNSAETTFGYDAFNRLITITDSAGNVTRLDYTLAKGCGFYTPTQVIRPDGVETTRSFTAAGQVEAVTDGEGRKTRYHYGPYNVLEAITDPRGNDLRFQYDSQERLTCVTNQMGLHWTFERDVAGRLIRETDFDGRTLAYAYDEGGRVIRRDNPDGSFLEFDYDKSGLLLEQRAHAPGQKTLVTTYVHNENGALIAATNADAKIALTRDAMGRITAETVNGVTVESDIDCCGKRSARRFDGQDLTFEYDGMGGLVEWSLAGHAPLRFERDKLGRELHRSNGQGFALTQSWDAVGQLVHQKAGEVAERAYQWSQAYEPTVITDLNWGQRRYDYDANGQIARTVHGDGKIEAFAYTPDLNITATGDTEKFQNWQTTAAGVVKLARGPEGEVVTLEHDACGRVVQRTVARNGFRPQTWRFDWNAQDQMVRAHCPDGDVWSYAYDPFGRRISKACKHTKVTFIWDGDVIAREIIETHGGVQSVDWFFEPGSFRPLARLENGDLAFVINDHLGTPKEVVGGEGGLRWSADHDTWGALRTKQVAASAQVETGDYWVEPTSIEGNIAKAYVRDPGALYCPIRYQGQWVDGETGLYYNRFRYYDPATTIYVSPDPIGIFGGFRSADYSINPAVYFDVYGLANCWTARHPDIYRSPNGGPIFGESHLFQQDGIVNTVTIALTGSRGTDFSNANAAAGIPRTGTPRGYTWHHVDDFSAESGTGTMQLVKTHIHEDTLPHNGSVSQFEQATGTRYETDAARAASACCRTQARIGSRVCRS</sequence>
<dbReference type="STRING" id="364200.SAMN04488515_3165"/>
<evidence type="ECO:0000256" key="1">
    <source>
        <dbReference type="ARBA" id="ARBA00022737"/>
    </source>
</evidence>
<dbReference type="Pfam" id="PF14414">
    <property type="entry name" value="WHH"/>
    <property type="match status" value="1"/>
</dbReference>
<dbReference type="InterPro" id="IPR011047">
    <property type="entry name" value="Quinoprotein_ADH-like_sf"/>
</dbReference>
<dbReference type="InterPro" id="IPR032869">
    <property type="entry name" value="WHH_dom_containing"/>
</dbReference>
<feature type="domain" description="RHS protein conserved region" evidence="2">
    <location>
        <begin position="919"/>
        <end position="949"/>
    </location>
</feature>
<dbReference type="RefSeq" id="WP_089996822.1">
    <property type="nucleotide sequence ID" value="NZ_FOIZ01000002.1"/>
</dbReference>
<dbReference type="Pfam" id="PF03527">
    <property type="entry name" value="RHS"/>
    <property type="match status" value="1"/>
</dbReference>
<proteinExistence type="predicted"/>
<dbReference type="NCBIfam" id="TIGR03696">
    <property type="entry name" value="Rhs_assc_core"/>
    <property type="match status" value="1"/>
</dbReference>
<dbReference type="Proteomes" id="UP000199167">
    <property type="component" value="Unassembled WGS sequence"/>
</dbReference>
<dbReference type="NCBIfam" id="TIGR01643">
    <property type="entry name" value="YD_repeat_2x"/>
    <property type="match status" value="10"/>
</dbReference>
<dbReference type="InterPro" id="IPR001826">
    <property type="entry name" value="RHS"/>
</dbReference>
<dbReference type="PANTHER" id="PTHR32305:SF15">
    <property type="entry name" value="PROTEIN RHSA-RELATED"/>
    <property type="match status" value="1"/>
</dbReference>
<dbReference type="Gene3D" id="2.180.10.10">
    <property type="entry name" value="RHS repeat-associated core"/>
    <property type="match status" value="2"/>
</dbReference>
<dbReference type="InterPro" id="IPR022385">
    <property type="entry name" value="Rhs_assc_core"/>
</dbReference>
<dbReference type="InterPro" id="IPR056823">
    <property type="entry name" value="TEN-like_YD-shell"/>
</dbReference>
<evidence type="ECO:0000259" key="2">
    <source>
        <dbReference type="Pfam" id="PF03527"/>
    </source>
</evidence>
<dbReference type="Pfam" id="PF05593">
    <property type="entry name" value="RHS_repeat"/>
    <property type="match status" value="4"/>
</dbReference>
<evidence type="ECO:0000313" key="5">
    <source>
        <dbReference type="Proteomes" id="UP000199167"/>
    </source>
</evidence>
<feature type="domain" description="Teneurin-like YD-shell" evidence="3">
    <location>
        <begin position="469"/>
        <end position="584"/>
    </location>
</feature>
<dbReference type="SUPFAM" id="SSF50998">
    <property type="entry name" value="Quinoprotein alcohol dehydrogenase-like"/>
    <property type="match status" value="1"/>
</dbReference>
<accession>A0A1I0RS86</accession>
<evidence type="ECO:0000313" key="4">
    <source>
        <dbReference type="EMBL" id="SEW44176.1"/>
    </source>
</evidence>
<dbReference type="InterPro" id="IPR006530">
    <property type="entry name" value="YD"/>
</dbReference>
<dbReference type="OrthoDB" id="7620568at2"/>
<dbReference type="InterPro" id="IPR031325">
    <property type="entry name" value="RHS_repeat"/>
</dbReference>
<dbReference type="InterPro" id="IPR050708">
    <property type="entry name" value="T6SS_VgrG/RHS"/>
</dbReference>
<reference evidence="4 5" key="1">
    <citation type="submission" date="2016-10" db="EMBL/GenBank/DDBJ databases">
        <authorList>
            <person name="de Groot N.N."/>
        </authorList>
    </citation>
    <scope>NUCLEOTIDE SEQUENCE [LARGE SCALE GENOMIC DNA]</scope>
    <source>
        <strain evidence="4 5">DSM 17925</strain>
    </source>
</reference>
<name>A0A1I0RS86_9RHOB</name>
<gene>
    <name evidence="4" type="ORF">SAMN04488515_3165</name>
</gene>